<reference evidence="5" key="1">
    <citation type="submission" date="2021-11" db="EMBL/GenBank/DDBJ databases">
        <title>BS-T2-15 a new species belonging to the Comamonadaceae family isolated from the soil of a French oak forest.</title>
        <authorList>
            <person name="Mieszkin S."/>
            <person name="Alain K."/>
        </authorList>
    </citation>
    <scope>NUCLEOTIDE SEQUENCE</scope>
    <source>
        <strain evidence="5">BS-T2-15</strain>
    </source>
</reference>
<proteinExistence type="predicted"/>
<dbReference type="PROSITE" id="PS50043">
    <property type="entry name" value="HTH_LUXR_2"/>
    <property type="match status" value="1"/>
</dbReference>
<dbReference type="PRINTS" id="PR00038">
    <property type="entry name" value="HTHLUXR"/>
</dbReference>
<dbReference type="AlphaFoldDB" id="A0A9X2C1J6"/>
<keyword evidence="2" id="KW-0238">DNA-binding</keyword>
<keyword evidence="1" id="KW-0805">Transcription regulation</keyword>
<name>A0A9X2C1J6_9BURK</name>
<evidence type="ECO:0000256" key="2">
    <source>
        <dbReference type="ARBA" id="ARBA00023125"/>
    </source>
</evidence>
<dbReference type="SMART" id="SM00421">
    <property type="entry name" value="HTH_LUXR"/>
    <property type="match status" value="1"/>
</dbReference>
<gene>
    <name evidence="5" type="ORF">LPC04_04955</name>
</gene>
<dbReference type="InterPro" id="IPR000792">
    <property type="entry name" value="Tscrpt_reg_LuxR_C"/>
</dbReference>
<dbReference type="PANTHER" id="PTHR44688:SF16">
    <property type="entry name" value="DNA-BINDING TRANSCRIPTIONAL ACTIVATOR DEVR_DOSR"/>
    <property type="match status" value="1"/>
</dbReference>
<dbReference type="InterPro" id="IPR011990">
    <property type="entry name" value="TPR-like_helical_dom_sf"/>
</dbReference>
<dbReference type="RefSeq" id="WP_338055425.1">
    <property type="nucleotide sequence ID" value="NZ_JAJLJH010000001.1"/>
</dbReference>
<protein>
    <submittedName>
        <fullName evidence="5">LuxR C-terminal-related transcriptional regulator</fullName>
    </submittedName>
</protein>
<dbReference type="Proteomes" id="UP001139353">
    <property type="component" value="Unassembled WGS sequence"/>
</dbReference>
<comment type="caution">
    <text evidence="5">The sequence shown here is derived from an EMBL/GenBank/DDBJ whole genome shotgun (WGS) entry which is preliminary data.</text>
</comment>
<dbReference type="PANTHER" id="PTHR44688">
    <property type="entry name" value="DNA-BINDING TRANSCRIPTIONAL ACTIVATOR DEVR_DOSR"/>
    <property type="match status" value="1"/>
</dbReference>
<dbReference type="Gene3D" id="1.10.10.10">
    <property type="entry name" value="Winged helix-like DNA-binding domain superfamily/Winged helix DNA-binding domain"/>
    <property type="match status" value="1"/>
</dbReference>
<dbReference type="SUPFAM" id="SSF46894">
    <property type="entry name" value="C-terminal effector domain of the bipartite response regulators"/>
    <property type="match status" value="1"/>
</dbReference>
<dbReference type="Pfam" id="PF00196">
    <property type="entry name" value="GerE"/>
    <property type="match status" value="1"/>
</dbReference>
<dbReference type="InterPro" id="IPR036388">
    <property type="entry name" value="WH-like_DNA-bd_sf"/>
</dbReference>
<evidence type="ECO:0000313" key="5">
    <source>
        <dbReference type="EMBL" id="MCK9685055.1"/>
    </source>
</evidence>
<dbReference type="CDD" id="cd06170">
    <property type="entry name" value="LuxR_C_like"/>
    <property type="match status" value="1"/>
</dbReference>
<sequence length="584" mass="63602">MKMFAADAELLALEGVLTQPWGVDVLAATVSLAWHLRQRDSARALRLVDGIVPLLPPTPEGTRRRDAHRARVALAACEASALLCDFDVAERWLADARQHLDPHADDCAEGDAWLAEAVLAKMRVQRAREMAAHERAVGYFEMILAPDRLAIARIWLSFERAYSEPEIDHAIGLQPPGPEWPEARVAWDALWCSSRALALSYRHPAESALLHRQAAAHAREVGMVRLEIVAMINAGAATQGLGDMDLAAQCFEIAAARAAATGWPTLIGTANTRVGELMQTLGAYEESRSILSEAIVALSIGAPGAHLAIAYASLAETLRAMGRIEDSLEPMERAIALYREVGFRHSLALNLIFHARGLVAAGLAQRALAVCSEARALIEESDLHSLHVGVTDVLADLHHRFELPAPPGMTLPTPALHYAEAALAEGRRVEGWKAPARLYTFLAERWAEAGDHARAYGYARAALSAKETEATQKMNYPLALVRLRRRGSQIDIPAGSASGVTAAALDAGEERQRRQGSRTLTPKERSILLLLARNFSNKEIAKSIDVSDETVKWHLKNLFNKLDAGSRKHAVTRARSLGFISFSA</sequence>
<accession>A0A9X2C1J6</accession>
<evidence type="ECO:0000313" key="6">
    <source>
        <dbReference type="Proteomes" id="UP001139353"/>
    </source>
</evidence>
<evidence type="ECO:0000256" key="1">
    <source>
        <dbReference type="ARBA" id="ARBA00023015"/>
    </source>
</evidence>
<feature type="domain" description="HTH luxR-type" evidence="4">
    <location>
        <begin position="513"/>
        <end position="578"/>
    </location>
</feature>
<organism evidence="5 6">
    <name type="scientific">Scleromatobacter humisilvae</name>
    <dbReference type="NCBI Taxonomy" id="2897159"/>
    <lineage>
        <taxon>Bacteria</taxon>
        <taxon>Pseudomonadati</taxon>
        <taxon>Pseudomonadota</taxon>
        <taxon>Betaproteobacteria</taxon>
        <taxon>Burkholderiales</taxon>
        <taxon>Sphaerotilaceae</taxon>
        <taxon>Scleromatobacter</taxon>
    </lineage>
</organism>
<keyword evidence="3" id="KW-0804">Transcription</keyword>
<dbReference type="Pfam" id="PF13424">
    <property type="entry name" value="TPR_12"/>
    <property type="match status" value="1"/>
</dbReference>
<evidence type="ECO:0000256" key="3">
    <source>
        <dbReference type="ARBA" id="ARBA00023163"/>
    </source>
</evidence>
<dbReference type="GO" id="GO:0006355">
    <property type="term" value="P:regulation of DNA-templated transcription"/>
    <property type="evidence" value="ECO:0007669"/>
    <property type="project" value="InterPro"/>
</dbReference>
<evidence type="ECO:0000259" key="4">
    <source>
        <dbReference type="PROSITE" id="PS50043"/>
    </source>
</evidence>
<keyword evidence="6" id="KW-1185">Reference proteome</keyword>
<dbReference type="InterPro" id="IPR016032">
    <property type="entry name" value="Sig_transdc_resp-reg_C-effctor"/>
</dbReference>
<dbReference type="Gene3D" id="1.25.40.10">
    <property type="entry name" value="Tetratricopeptide repeat domain"/>
    <property type="match status" value="2"/>
</dbReference>
<dbReference type="SUPFAM" id="SSF48452">
    <property type="entry name" value="TPR-like"/>
    <property type="match status" value="2"/>
</dbReference>
<dbReference type="GO" id="GO:0003677">
    <property type="term" value="F:DNA binding"/>
    <property type="evidence" value="ECO:0007669"/>
    <property type="project" value="UniProtKB-KW"/>
</dbReference>
<dbReference type="EMBL" id="JAJLJH010000001">
    <property type="protein sequence ID" value="MCK9685055.1"/>
    <property type="molecule type" value="Genomic_DNA"/>
</dbReference>